<reference evidence="1 2" key="2">
    <citation type="submission" date="2018-08" db="EMBL/GenBank/DDBJ databases">
        <authorList>
            <person name="Laetsch R D."/>
            <person name="Stevens L."/>
            <person name="Kumar S."/>
            <person name="Blaxter L. M."/>
        </authorList>
    </citation>
    <scope>NUCLEOTIDE SEQUENCE [LARGE SCALE GENOMIC DNA]</scope>
</reference>
<proteinExistence type="predicted"/>
<dbReference type="WBParaSite" id="nOo.2.0.1.t12297-RA">
    <property type="protein sequence ID" value="nOo.2.0.1.t12297-RA"/>
    <property type="gene ID" value="nOo.2.0.1.g12297"/>
</dbReference>
<organism evidence="3">
    <name type="scientific">Onchocerca ochengi</name>
    <name type="common">Filarial nematode worm</name>
    <dbReference type="NCBI Taxonomy" id="42157"/>
    <lineage>
        <taxon>Eukaryota</taxon>
        <taxon>Metazoa</taxon>
        <taxon>Ecdysozoa</taxon>
        <taxon>Nematoda</taxon>
        <taxon>Chromadorea</taxon>
        <taxon>Rhabditida</taxon>
        <taxon>Spirurina</taxon>
        <taxon>Spiruromorpha</taxon>
        <taxon>Filarioidea</taxon>
        <taxon>Onchocercidae</taxon>
        <taxon>Onchocerca</taxon>
    </lineage>
</organism>
<dbReference type="EMBL" id="UYRW01010215">
    <property type="protein sequence ID" value="VDM98578.1"/>
    <property type="molecule type" value="Genomic_DNA"/>
</dbReference>
<reference evidence="3" key="1">
    <citation type="submission" date="2016-06" db="UniProtKB">
        <authorList>
            <consortium name="WormBaseParasite"/>
        </authorList>
    </citation>
    <scope>IDENTIFICATION</scope>
</reference>
<evidence type="ECO:0000313" key="3">
    <source>
        <dbReference type="WBParaSite" id="nOo.2.0.1.t12297-RA"/>
    </source>
</evidence>
<gene>
    <name evidence="1" type="ORF">NOO_LOCUS12297</name>
</gene>
<name>A0A182EVV4_ONCOC</name>
<evidence type="ECO:0000313" key="1">
    <source>
        <dbReference type="EMBL" id="VDM98578.1"/>
    </source>
</evidence>
<sequence length="134" mass="15167">MNITQVTEAFRSIGVIPKGLIITTSFWPFPAFIVNDINIAKANYIKGKYFYTLSQNALELRCEAKNTTICANKGNFKSFQETATLTIDVLNILTQTQRQELATAIQQSLENRYVTFISSIQLLDDSRNRIVLDP</sequence>
<accession>A0A182EVV4</accession>
<keyword evidence="2" id="KW-1185">Reference proteome</keyword>
<dbReference type="OrthoDB" id="5845895at2759"/>
<dbReference type="AlphaFoldDB" id="A0A182EVV4"/>
<dbReference type="Proteomes" id="UP000271087">
    <property type="component" value="Unassembled WGS sequence"/>
</dbReference>
<protein>
    <submittedName>
        <fullName evidence="3">Pyridoxamine 5'-phosphate oxidase</fullName>
    </submittedName>
</protein>
<evidence type="ECO:0000313" key="2">
    <source>
        <dbReference type="Proteomes" id="UP000271087"/>
    </source>
</evidence>